<keyword evidence="1" id="KW-1133">Transmembrane helix</keyword>
<proteinExistence type="predicted"/>
<comment type="caution">
    <text evidence="2">The sequence shown here is derived from an EMBL/GenBank/DDBJ whole genome shotgun (WGS) entry which is preliminary data.</text>
</comment>
<evidence type="ECO:0000256" key="1">
    <source>
        <dbReference type="SAM" id="Phobius"/>
    </source>
</evidence>
<feature type="transmembrane region" description="Helical" evidence="1">
    <location>
        <begin position="48"/>
        <end position="69"/>
    </location>
</feature>
<dbReference type="Proteomes" id="UP001595765">
    <property type="component" value="Unassembled WGS sequence"/>
</dbReference>
<reference evidence="3" key="1">
    <citation type="journal article" date="2019" name="Int. J. Syst. Evol. Microbiol.">
        <title>The Global Catalogue of Microorganisms (GCM) 10K type strain sequencing project: providing services to taxonomists for standard genome sequencing and annotation.</title>
        <authorList>
            <consortium name="The Broad Institute Genomics Platform"/>
            <consortium name="The Broad Institute Genome Sequencing Center for Infectious Disease"/>
            <person name="Wu L."/>
            <person name="Ma J."/>
        </authorList>
    </citation>
    <scope>NUCLEOTIDE SEQUENCE [LARGE SCALE GENOMIC DNA]</scope>
    <source>
        <strain evidence="3">CGMCC 4.7237</strain>
    </source>
</reference>
<gene>
    <name evidence="2" type="ORF">ACFO3J_30190</name>
</gene>
<keyword evidence="1" id="KW-0812">Transmembrane</keyword>
<name>A0ABV8HXQ5_9ACTN</name>
<accession>A0ABV8HXQ5</accession>
<organism evidence="2 3">
    <name type="scientific">Streptomyces polygonati</name>
    <dbReference type="NCBI Taxonomy" id="1617087"/>
    <lineage>
        <taxon>Bacteria</taxon>
        <taxon>Bacillati</taxon>
        <taxon>Actinomycetota</taxon>
        <taxon>Actinomycetes</taxon>
        <taxon>Kitasatosporales</taxon>
        <taxon>Streptomycetaceae</taxon>
        <taxon>Streptomyces</taxon>
    </lineage>
</organism>
<dbReference type="RefSeq" id="WP_386436127.1">
    <property type="nucleotide sequence ID" value="NZ_JBHSBB010000029.1"/>
</dbReference>
<dbReference type="EMBL" id="JBHSBB010000029">
    <property type="protein sequence ID" value="MFC4035709.1"/>
    <property type="molecule type" value="Genomic_DNA"/>
</dbReference>
<keyword evidence="3" id="KW-1185">Reference proteome</keyword>
<protein>
    <submittedName>
        <fullName evidence="2">Uncharacterized protein</fullName>
    </submittedName>
</protein>
<keyword evidence="1" id="KW-0472">Membrane</keyword>
<evidence type="ECO:0000313" key="2">
    <source>
        <dbReference type="EMBL" id="MFC4035709.1"/>
    </source>
</evidence>
<sequence length="420" mass="44560">MPSDQRFEDRLPDALRLAADHFPPPAPDLVRGATARAQRQRRVRTAQAGAAAALTLVAIGTTLLVGGSLGGHRGAPQAAAIDAEQTVPVPGEPRSPGPPVSAKELVETFKSLLPPGQVTVESPPVMPGYRTAQITYTNGQGTSDLRLWLSRLTPGIPLDEQGQGNCVPIEDRPYDVCRTVPLPGGSTLTTNQSHARPDDSASQKVWSAVVTSKEGAQVNVEEFAGGNPDKVAATGVLPVLSTDQLAVIARSPAWHKALDSIPTPATETRRPSHIMQGPPEARMRSALVALLPRGGTVSDLYAGSGAAEAVFDDGHGKNMFEVNVQTDMAGQLQMNCADRNVYFCRASQLPDGTKVVDTKANTDSDAVLWTADVLYPDGHRVAVQEANSYSAIGPVTRPQPVLDLDRLQAMALSPKWDPKH</sequence>
<evidence type="ECO:0000313" key="3">
    <source>
        <dbReference type="Proteomes" id="UP001595765"/>
    </source>
</evidence>